<protein>
    <recommendedName>
        <fullName evidence="2">Gfd2/YDR514C-like C-terminal domain-containing protein</fullName>
    </recommendedName>
</protein>
<dbReference type="OrthoDB" id="8191639at2759"/>
<evidence type="ECO:0000313" key="4">
    <source>
        <dbReference type="Proteomes" id="UP000219338"/>
    </source>
</evidence>
<name>A0A284QZG8_ARMOS</name>
<accession>A0A284QZG8</accession>
<dbReference type="STRING" id="47428.A0A284QZG8"/>
<organism evidence="3 4">
    <name type="scientific">Armillaria ostoyae</name>
    <name type="common">Armillaria root rot fungus</name>
    <dbReference type="NCBI Taxonomy" id="47428"/>
    <lineage>
        <taxon>Eukaryota</taxon>
        <taxon>Fungi</taxon>
        <taxon>Dikarya</taxon>
        <taxon>Basidiomycota</taxon>
        <taxon>Agaricomycotina</taxon>
        <taxon>Agaricomycetes</taxon>
        <taxon>Agaricomycetidae</taxon>
        <taxon>Agaricales</taxon>
        <taxon>Marasmiineae</taxon>
        <taxon>Physalacriaceae</taxon>
        <taxon>Armillaria</taxon>
    </lineage>
</organism>
<dbReference type="PANTHER" id="PTHR28083:SF1">
    <property type="entry name" value="GOOD FOR FULL DBP5 ACTIVITY PROTEIN 2"/>
    <property type="match status" value="1"/>
</dbReference>
<evidence type="ECO:0000256" key="1">
    <source>
        <dbReference type="SAM" id="MobiDB-lite"/>
    </source>
</evidence>
<dbReference type="PANTHER" id="PTHR28083">
    <property type="entry name" value="GOOD FOR FULL DBP5 ACTIVITY PROTEIN 2"/>
    <property type="match status" value="1"/>
</dbReference>
<dbReference type="InterPro" id="IPR040151">
    <property type="entry name" value="Gfd2/YDR514C-like"/>
</dbReference>
<proteinExistence type="predicted"/>
<dbReference type="EMBL" id="FUEG01000003">
    <property type="protein sequence ID" value="SJL01866.1"/>
    <property type="molecule type" value="Genomic_DNA"/>
</dbReference>
<dbReference type="GO" id="GO:0005634">
    <property type="term" value="C:nucleus"/>
    <property type="evidence" value="ECO:0007669"/>
    <property type="project" value="TreeGrafter"/>
</dbReference>
<feature type="compositionally biased region" description="Acidic residues" evidence="1">
    <location>
        <begin position="204"/>
        <end position="215"/>
    </location>
</feature>
<evidence type="ECO:0000259" key="2">
    <source>
        <dbReference type="Pfam" id="PF21762"/>
    </source>
</evidence>
<keyword evidence="4" id="KW-1185">Reference proteome</keyword>
<dbReference type="SUPFAM" id="SSF53098">
    <property type="entry name" value="Ribonuclease H-like"/>
    <property type="match status" value="1"/>
</dbReference>
<gene>
    <name evidence="3" type="ORF">ARMOST_05190</name>
</gene>
<dbReference type="AlphaFoldDB" id="A0A284QZG8"/>
<evidence type="ECO:0000313" key="3">
    <source>
        <dbReference type="EMBL" id="SJL01866.1"/>
    </source>
</evidence>
<sequence length="215" mass="23256">MFSSRRLFQKLQCPENPSCTRQNCIFSHRADLPSPPPLIVSRNEAKAASTSTRQLPSAAGPYVVPTKRASVSVPPRTSSYPVGEPPRKLQAVGIGTGVGRKQNPTFIASDLPNAVPGTGIYVIDTANLFGGLLGEDSPGNKRSLDTICRQLKVPTKHLHNAGSNAYYTLAALKLMATGDPLDAQREQRWPNHTGPRGGVKVEFTPEEEDSDSDFY</sequence>
<dbReference type="InterPro" id="IPR012337">
    <property type="entry name" value="RNaseH-like_sf"/>
</dbReference>
<reference evidence="4" key="1">
    <citation type="journal article" date="2017" name="Nat. Ecol. Evol.">
        <title>Genome expansion and lineage-specific genetic innovations in the forest pathogenic fungi Armillaria.</title>
        <authorList>
            <person name="Sipos G."/>
            <person name="Prasanna A.N."/>
            <person name="Walter M.C."/>
            <person name="O'Connor E."/>
            <person name="Balint B."/>
            <person name="Krizsan K."/>
            <person name="Kiss B."/>
            <person name="Hess J."/>
            <person name="Varga T."/>
            <person name="Slot J."/>
            <person name="Riley R."/>
            <person name="Boka B."/>
            <person name="Rigling D."/>
            <person name="Barry K."/>
            <person name="Lee J."/>
            <person name="Mihaltcheva S."/>
            <person name="LaButti K."/>
            <person name="Lipzen A."/>
            <person name="Waldron R."/>
            <person name="Moloney N.M."/>
            <person name="Sperisen C."/>
            <person name="Kredics L."/>
            <person name="Vagvoelgyi C."/>
            <person name="Patrignani A."/>
            <person name="Fitzpatrick D."/>
            <person name="Nagy I."/>
            <person name="Doyle S."/>
            <person name="Anderson J.B."/>
            <person name="Grigoriev I.V."/>
            <person name="Gueldener U."/>
            <person name="Muensterkoetter M."/>
            <person name="Nagy L.G."/>
        </authorList>
    </citation>
    <scope>NUCLEOTIDE SEQUENCE [LARGE SCALE GENOMIC DNA]</scope>
    <source>
        <strain evidence="4">C18/9</strain>
    </source>
</reference>
<dbReference type="InterPro" id="IPR048519">
    <property type="entry name" value="Gfd2/YDR514C-like_C"/>
</dbReference>
<dbReference type="Pfam" id="PF21762">
    <property type="entry name" value="DEDDh_C"/>
    <property type="match status" value="1"/>
</dbReference>
<feature type="domain" description="Gfd2/YDR514C-like C-terminal" evidence="2">
    <location>
        <begin position="118"/>
        <end position="175"/>
    </location>
</feature>
<dbReference type="Proteomes" id="UP000219338">
    <property type="component" value="Unassembled WGS sequence"/>
</dbReference>
<feature type="region of interest" description="Disordered" evidence="1">
    <location>
        <begin position="182"/>
        <end position="215"/>
    </location>
</feature>